<proteinExistence type="predicted"/>
<evidence type="ECO:0000313" key="3">
    <source>
        <dbReference type="Proteomes" id="UP001444661"/>
    </source>
</evidence>
<dbReference type="Proteomes" id="UP001444661">
    <property type="component" value="Unassembled WGS sequence"/>
</dbReference>
<feature type="transmembrane region" description="Helical" evidence="1">
    <location>
        <begin position="88"/>
        <end position="114"/>
    </location>
</feature>
<accession>A0ABR1SPN1</accession>
<protein>
    <submittedName>
        <fullName evidence="2">Uncharacterized protein</fullName>
    </submittedName>
</protein>
<dbReference type="EMBL" id="JAQQWK010000008">
    <property type="protein sequence ID" value="KAK8036287.1"/>
    <property type="molecule type" value="Genomic_DNA"/>
</dbReference>
<evidence type="ECO:0000256" key="1">
    <source>
        <dbReference type="SAM" id="Phobius"/>
    </source>
</evidence>
<reference evidence="2 3" key="1">
    <citation type="submission" date="2023-01" db="EMBL/GenBank/DDBJ databases">
        <title>Analysis of 21 Apiospora genomes using comparative genomics revels a genus with tremendous synthesis potential of carbohydrate active enzymes and secondary metabolites.</title>
        <authorList>
            <person name="Sorensen T."/>
        </authorList>
    </citation>
    <scope>NUCLEOTIDE SEQUENCE [LARGE SCALE GENOMIC DNA]</scope>
    <source>
        <strain evidence="2 3">CBS 33761</strain>
    </source>
</reference>
<keyword evidence="3" id="KW-1185">Reference proteome</keyword>
<keyword evidence="1" id="KW-0812">Transmembrane</keyword>
<keyword evidence="1" id="KW-1133">Transmembrane helix</keyword>
<evidence type="ECO:0000313" key="2">
    <source>
        <dbReference type="EMBL" id="KAK8036287.1"/>
    </source>
</evidence>
<keyword evidence="1" id="KW-0472">Membrane</keyword>
<gene>
    <name evidence="2" type="ORF">PG993_008901</name>
</gene>
<name>A0ABR1SPN1_9PEZI</name>
<comment type="caution">
    <text evidence="2">The sequence shown here is derived from an EMBL/GenBank/DDBJ whole genome shotgun (WGS) entry which is preliminary data.</text>
</comment>
<organism evidence="2 3">
    <name type="scientific">Apiospora rasikravindrae</name>
    <dbReference type="NCBI Taxonomy" id="990691"/>
    <lineage>
        <taxon>Eukaryota</taxon>
        <taxon>Fungi</taxon>
        <taxon>Dikarya</taxon>
        <taxon>Ascomycota</taxon>
        <taxon>Pezizomycotina</taxon>
        <taxon>Sordariomycetes</taxon>
        <taxon>Xylariomycetidae</taxon>
        <taxon>Amphisphaeriales</taxon>
        <taxon>Apiosporaceae</taxon>
        <taxon>Apiospora</taxon>
    </lineage>
</organism>
<sequence>MTFGSLTAGGLTFAKAKTIDIVWDTVVGQGGRLLHGWVLYRYVLHSLLVVLIERFTVTADFYMAVSFSRSSFETLWTLLAFIFRRGSITVLLCTLMVIYALGYTLFFSVIWGAATGYVGLSQNFYPMPNGDVIGLNSRDLSLCWALDGTRIGLSGRVIELGPSFEDVGGLTKALLLDNTTGPRTELCVKETQDVYQTLYYTASGWRQARTTETVWDYFVLRGDATSIRNSSFNFKSIRDYALTAQTLRMAVGKKY</sequence>